<evidence type="ECO:0000256" key="11">
    <source>
        <dbReference type="ARBA" id="ARBA00023277"/>
    </source>
</evidence>
<dbReference type="GO" id="GO:0033942">
    <property type="term" value="F:4-alpha-D-(1-&gt;4)-alpha-D-glucanotrehalose trehalohydrolase activity"/>
    <property type="evidence" value="ECO:0007669"/>
    <property type="project" value="UniProtKB-EC"/>
</dbReference>
<dbReference type="InterPro" id="IPR006047">
    <property type="entry name" value="GH13_cat_dom"/>
</dbReference>
<dbReference type="Gene3D" id="2.60.40.10">
    <property type="entry name" value="Immunoglobulins"/>
    <property type="match status" value="1"/>
</dbReference>
<evidence type="ECO:0000256" key="14">
    <source>
        <dbReference type="RuleBase" id="RU361207"/>
    </source>
</evidence>
<dbReference type="SUPFAM" id="SSF56112">
    <property type="entry name" value="Protein kinase-like (PK-like)"/>
    <property type="match status" value="1"/>
</dbReference>
<dbReference type="GO" id="GO:0005992">
    <property type="term" value="P:trehalose biosynthetic process"/>
    <property type="evidence" value="ECO:0007669"/>
    <property type="project" value="UniProtKB-UniRule"/>
</dbReference>
<dbReference type="GO" id="GO:0005737">
    <property type="term" value="C:cytoplasm"/>
    <property type="evidence" value="ECO:0007669"/>
    <property type="project" value="UniProtKB-SubCell"/>
</dbReference>
<dbReference type="InterPro" id="IPR014756">
    <property type="entry name" value="Ig_E-set"/>
</dbReference>
<organism evidence="17 18">
    <name type="scientific">Siccirubricoccus deserti</name>
    <dbReference type="NCBI Taxonomy" id="2013562"/>
    <lineage>
        <taxon>Bacteria</taxon>
        <taxon>Pseudomonadati</taxon>
        <taxon>Pseudomonadota</taxon>
        <taxon>Alphaproteobacteria</taxon>
        <taxon>Acetobacterales</taxon>
        <taxon>Roseomonadaceae</taxon>
        <taxon>Siccirubricoccus</taxon>
    </lineage>
</organism>
<reference evidence="17" key="1">
    <citation type="submission" date="2020-08" db="EMBL/GenBank/DDBJ databases">
        <authorList>
            <person name="Hu Y."/>
            <person name="Nguyen S.V."/>
            <person name="Li F."/>
            <person name="Fanning S."/>
        </authorList>
    </citation>
    <scope>NUCLEOTIDE SEQUENCE</scope>
    <source>
        <strain evidence="17">SYSU D8009</strain>
    </source>
</reference>
<dbReference type="CDD" id="cd11325">
    <property type="entry name" value="AmyAc_GTHase"/>
    <property type="match status" value="1"/>
</dbReference>
<proteinExistence type="inferred from homology"/>
<dbReference type="InterPro" id="IPR012768">
    <property type="entry name" value="Trehalose_TreZ"/>
</dbReference>
<keyword evidence="12" id="KW-0326">Glycosidase</keyword>
<dbReference type="InterPro" id="IPR012811">
    <property type="entry name" value="TreS_maltokin_C_dom"/>
</dbReference>
<evidence type="ECO:0000313" key="18">
    <source>
        <dbReference type="Proteomes" id="UP000600101"/>
    </source>
</evidence>
<keyword evidence="10" id="KW-0378">Hydrolase</keyword>
<protein>
    <recommendedName>
        <fullName evidence="6 14">4-alpha-glucanotransferase</fullName>
        <ecNumber evidence="14">2.4.1.25</ecNumber>
    </recommendedName>
    <alternativeName>
        <fullName evidence="14">Amylomaltase</fullName>
    </alternativeName>
    <alternativeName>
        <fullName evidence="14">Disproportionating enzyme</fullName>
    </alternativeName>
</protein>
<dbReference type="GO" id="GO:0004134">
    <property type="term" value="F:4-alpha-glucanotransferase activity"/>
    <property type="evidence" value="ECO:0007669"/>
    <property type="project" value="UniProtKB-EC"/>
</dbReference>
<evidence type="ECO:0000256" key="10">
    <source>
        <dbReference type="ARBA" id="ARBA00022801"/>
    </source>
</evidence>
<dbReference type="SUPFAM" id="SSF81296">
    <property type="entry name" value="E set domains"/>
    <property type="match status" value="1"/>
</dbReference>
<evidence type="ECO:0000256" key="9">
    <source>
        <dbReference type="ARBA" id="ARBA00022679"/>
    </source>
</evidence>
<dbReference type="NCBIfam" id="TIGR02402">
    <property type="entry name" value="trehalose_TreZ"/>
    <property type="match status" value="1"/>
</dbReference>
<evidence type="ECO:0000256" key="2">
    <source>
        <dbReference type="ARBA" id="ARBA00004496"/>
    </source>
</evidence>
<dbReference type="EMBL" id="JACOMF010000067">
    <property type="protein sequence ID" value="MBC4018635.1"/>
    <property type="molecule type" value="Genomic_DNA"/>
</dbReference>
<dbReference type="InterPro" id="IPR017853">
    <property type="entry name" value="GH"/>
</dbReference>
<evidence type="ECO:0000256" key="12">
    <source>
        <dbReference type="ARBA" id="ARBA00023295"/>
    </source>
</evidence>
<keyword evidence="7" id="KW-0963">Cytoplasm</keyword>
<dbReference type="InterPro" id="IPR048458">
    <property type="entry name" value="MalQ_N"/>
</dbReference>
<dbReference type="NCBIfam" id="TIGR00217">
    <property type="entry name" value="malQ"/>
    <property type="match status" value="1"/>
</dbReference>
<evidence type="ECO:0000313" key="17">
    <source>
        <dbReference type="EMBL" id="MBC4018635.1"/>
    </source>
</evidence>
<dbReference type="Gene3D" id="1.10.10.760">
    <property type="entry name" value="E-set domains of sugar-utilizing enzymes"/>
    <property type="match status" value="1"/>
</dbReference>
<dbReference type="Gene3D" id="3.20.20.80">
    <property type="entry name" value="Glycosidases"/>
    <property type="match status" value="2"/>
</dbReference>
<comment type="similarity">
    <text evidence="5">Belongs to the glycosyl hydrolase 13 family.</text>
</comment>
<dbReference type="Pfam" id="PF21226">
    <property type="entry name" value="MalQ_N"/>
    <property type="match status" value="1"/>
</dbReference>
<comment type="pathway">
    <text evidence="3">Glycan biosynthesis; trehalose biosynthesis.</text>
</comment>
<evidence type="ECO:0000256" key="4">
    <source>
        <dbReference type="ARBA" id="ARBA00005684"/>
    </source>
</evidence>
<dbReference type="InterPro" id="IPR011009">
    <property type="entry name" value="Kinase-like_dom_sf"/>
</dbReference>
<evidence type="ECO:0000256" key="3">
    <source>
        <dbReference type="ARBA" id="ARBA00005199"/>
    </source>
</evidence>
<keyword evidence="9 14" id="KW-0808">Transferase</keyword>
<dbReference type="Pfam" id="PF02446">
    <property type="entry name" value="Glyco_hydro_77"/>
    <property type="match status" value="1"/>
</dbReference>
<evidence type="ECO:0000256" key="5">
    <source>
        <dbReference type="ARBA" id="ARBA00008061"/>
    </source>
</evidence>
<sequence>MVPSSSGRFPENDITPSDSAAAWPTGLEAAALAALPDFLLKQRWYPAKDGGRPTVTLAALLPFPVPGMPAAIAAWQVTPPGQAPLHLFVPLALVRAETANAAQVICAPPSKEREEAEELRLVEAFSVDAFVRAWMEILLRHEAASTTGQLRTGRMEQLARAGLEPGGDWAVRRGSTEQSNTSIRIGEGAILKVIRKLEEGVHPELEVGRFLTGEAGFAATPAMLGWTELDGATGAGAVTLSVLQAFVPNEGDGWSWVLDRLARPESYGEATAWLHRLGRRTAEMHRAFATDTADPAFRPEPVASADRGAWVGAAEAMARRALDGLAAAQDRLGPEARSLAEELLACGDALFQRLRTALAEAPDFAKTRHHGDYHLGQVLVTDGDAVIVDFEGEPMRPLEERRTKHAALRDIAGMLRSLAYAAAAAARTLPEHERGAAQGRLSVWEAEASRAYLDAYLEATCGGVFLPSDRAAAERVLRFFMLEKALYEVVYELANRPDWVAIPLRGVLALLDAEAGGTVQRAHRMPFGAEILSDGRVRFRLWAPSHKKIGLELDGAEPAPMQSADEGWHELVTDRARPGTRYRFVLPDGLRVPDPASRHQPEDVHGSSEVIDPAAHAWRDAAWRGRPWEEAVIYELHIGAFTPEGTFRTAIGKLDHLVSLGVTAIQIMPVADFSGRWNWGYDGVLPYAPDASYGRPEDLKALVDAAHERGLMVMLDVVYNHFGPEGNYLHATACETFTDRHKTPWGAAINMDGPDSGPVRAYFIHNALYWIEEFHLDGLRLDAVHAILDDSPKHLLEELAERVRAAAPDRPIHLVLENEENQASRLVRGEDGQPRWYTAQWNDDVHHVLHVAASGEAKAYYADYHGDTDKLGRALAEGFAFQGEQMPYRGHARGEPSAALPPTAFVAFIQNHDQVGNRAFGDRLPHFAPAEAVRAVAATYLLLPQVPMLFMGEEWTAAQPFPFFADFGPELAEAVRKGRREEFARFPEFQDPATRERIPDPTAEATFVSAKLRWEDATQPNHATWLDWYRNAIAARHAEIVPHLAGIRSGGRYEVIGEGAVMVRWSLGGDGTLTLAANLSGARVEGFPAAAGRVIWREGEPGEGGEFGPWSVRWTIEEGSSSGVLDELAERMGIEPEFRNARGDMVRTSPETKRSLLAAMGVEAADEEAARAALEALDEAEWTRPLPPIAVLRAGAEPLAVKLTLPAGTGELAWRLALEEGGKMTGRADFSSLTLLAKREVEGSRLECRRLVLEGDVPLGYHQLTLNPGGAATTLVVSPGRCWLPDAITEGRRLWGIAAQLYLLRSATDWGIGDFGDLRSLVELAAPRGADVIGLNPLHAMFTDNPEHASPYSPASRLLLNILNIDVTAVPELLDCSDTRELIASDEFRAELEACRAKPLVDYAKVTAIKLSVLETLFDNCRTATDQTRWQAFEAFRRERGEVLERNCLFLALREHFAGRDLAHADWHAWLEEYRDPHSPAVAAFAKENRRRLDFLIWQQWVADQQLCKAAAAAAERGMAVGLYRDLAVGADRAGAETWADAAAVVSGAQVGAPPDIYNPAGQDWGLPPFHPRALREEGYRSFIELVRANMRHAGGLRIDHVMGLQHLYWVPQGQTPATGAYVAYPMEDMVGILALESHRQHCLVVGEDLGTVPEGFRERMAEANILSYRVLFFEQEGDTGAFLPPEVYPNLALAVLGSHDLPTLRGWWEGRDIDLRERLNLYPEPEEAGRQREARQRDKAQLLTALRQQELLPENEEPDIPHLSRAAHTFLARSPSVLAMAQIDDLTDEADPVNVPATSDEHPNWRRRLSMTLEELASRPRFIDIAEIFRAERGATHPEGPIDNA</sequence>
<dbReference type="InterPro" id="IPR022567">
    <property type="entry name" value="DUF3459"/>
</dbReference>
<accession>A0A9X0R2X5</accession>
<feature type="domain" description="Glycosyl hydrolase family 13 catalytic" evidence="16">
    <location>
        <begin position="635"/>
        <end position="997"/>
    </location>
</feature>
<evidence type="ECO:0000259" key="16">
    <source>
        <dbReference type="SMART" id="SM00642"/>
    </source>
</evidence>
<keyword evidence="18" id="KW-1185">Reference proteome</keyword>
<dbReference type="NCBIfam" id="TIGR02457">
    <property type="entry name" value="TreS_Cterm"/>
    <property type="match status" value="1"/>
</dbReference>
<evidence type="ECO:0000256" key="15">
    <source>
        <dbReference type="SAM" id="MobiDB-lite"/>
    </source>
</evidence>
<comment type="catalytic activity">
    <reaction evidence="1 14">
        <text>Transfers a segment of a (1-&gt;4)-alpha-D-glucan to a new position in an acceptor, which may be glucose or a (1-&gt;4)-alpha-D-glucan.</text>
        <dbReference type="EC" id="2.4.1.25"/>
    </reaction>
</comment>
<dbReference type="InterPro" id="IPR044901">
    <property type="entry name" value="Trehalose_TreZ_E-set_sf"/>
</dbReference>
<dbReference type="InterPro" id="IPR013783">
    <property type="entry name" value="Ig-like_fold"/>
</dbReference>
<comment type="similarity">
    <text evidence="4 14">Belongs to the disproportionating enzyme family.</text>
</comment>
<gene>
    <name evidence="17" type="primary">treZ</name>
    <name evidence="17" type="ORF">H7965_25560</name>
</gene>
<evidence type="ECO:0000256" key="13">
    <source>
        <dbReference type="ARBA" id="ARBA00034013"/>
    </source>
</evidence>
<dbReference type="Pfam" id="PF11941">
    <property type="entry name" value="DUF3459"/>
    <property type="match status" value="1"/>
</dbReference>
<comment type="subcellular location">
    <subcellularLocation>
        <location evidence="2">Cytoplasm</location>
    </subcellularLocation>
</comment>
<name>A0A9X0R2X5_9PROT</name>
<dbReference type="Pfam" id="PF00128">
    <property type="entry name" value="Alpha-amylase"/>
    <property type="match status" value="1"/>
</dbReference>
<dbReference type="PANTHER" id="PTHR32438">
    <property type="entry name" value="4-ALPHA-GLUCANOTRANSFERASE DPE1, CHLOROPLASTIC/AMYLOPLASTIC"/>
    <property type="match status" value="1"/>
</dbReference>
<evidence type="ECO:0000256" key="6">
    <source>
        <dbReference type="ARBA" id="ARBA00020295"/>
    </source>
</evidence>
<evidence type="ECO:0000256" key="7">
    <source>
        <dbReference type="ARBA" id="ARBA00022490"/>
    </source>
</evidence>
<evidence type="ECO:0000256" key="8">
    <source>
        <dbReference type="ARBA" id="ARBA00022676"/>
    </source>
</evidence>
<evidence type="ECO:0000256" key="1">
    <source>
        <dbReference type="ARBA" id="ARBA00000439"/>
    </source>
</evidence>
<dbReference type="Proteomes" id="UP000600101">
    <property type="component" value="Unassembled WGS sequence"/>
</dbReference>
<comment type="catalytic activity">
    <reaction evidence="13">
        <text>hydrolysis of (1-&gt;4)-alpha-D-glucosidic linkage in 4-alpha-D-[(1-&gt;4)-alpha-D-glucanosyl]n trehalose to yield trehalose and (1-&gt;4)-alpha-D-glucan.</text>
        <dbReference type="EC" id="3.2.1.141"/>
    </reaction>
</comment>
<dbReference type="CDD" id="cd02853">
    <property type="entry name" value="E_set_MTHase_like_N"/>
    <property type="match status" value="1"/>
</dbReference>
<dbReference type="SMART" id="SM00642">
    <property type="entry name" value="Aamy"/>
    <property type="match status" value="1"/>
</dbReference>
<dbReference type="EC" id="2.4.1.25" evidence="14"/>
<dbReference type="PANTHER" id="PTHR32438:SF5">
    <property type="entry name" value="4-ALPHA-GLUCANOTRANSFERASE DPE1, CHLOROPLASTIC_AMYLOPLASTIC"/>
    <property type="match status" value="1"/>
</dbReference>
<comment type="caution">
    <text evidence="17">The sequence shown here is derived from an EMBL/GenBank/DDBJ whole genome shotgun (WGS) entry which is preliminary data.</text>
</comment>
<keyword evidence="11 14" id="KW-0119">Carbohydrate metabolism</keyword>
<dbReference type="SUPFAM" id="SSF51445">
    <property type="entry name" value="(Trans)glycosidases"/>
    <property type="match status" value="2"/>
</dbReference>
<keyword evidence="8 14" id="KW-0328">Glycosyltransferase</keyword>
<feature type="region of interest" description="Disordered" evidence="15">
    <location>
        <begin position="1"/>
        <end position="20"/>
    </location>
</feature>
<dbReference type="Gene3D" id="3.90.1200.10">
    <property type="match status" value="1"/>
</dbReference>
<dbReference type="InterPro" id="IPR003385">
    <property type="entry name" value="Glyco_hydro_77"/>
</dbReference>